<dbReference type="EMBL" id="JAPNKE010000002">
    <property type="protein sequence ID" value="MCY1006848.1"/>
    <property type="molecule type" value="Genomic_DNA"/>
</dbReference>
<reference evidence="1" key="1">
    <citation type="submission" date="2022-11" db="EMBL/GenBank/DDBJ databases">
        <title>Minimal conservation of predation-associated metabolite biosynthetic gene clusters underscores biosynthetic potential of Myxococcota including descriptions for ten novel species: Archangium lansinium sp. nov., Myxococcus landrumus sp. nov., Nannocystis bai.</title>
        <authorList>
            <person name="Ahearne A."/>
            <person name="Stevens C."/>
            <person name="Phillips K."/>
        </authorList>
    </citation>
    <scope>NUCLEOTIDE SEQUENCE</scope>
    <source>
        <strain evidence="1">Na p29</strain>
    </source>
</reference>
<gene>
    <name evidence="1" type="ORF">OV079_15060</name>
</gene>
<dbReference type="Proteomes" id="UP001150924">
    <property type="component" value="Unassembled WGS sequence"/>
</dbReference>
<protein>
    <submittedName>
        <fullName evidence="1">Uncharacterized protein</fullName>
    </submittedName>
</protein>
<comment type="caution">
    <text evidence="1">The sequence shown here is derived from an EMBL/GenBank/DDBJ whole genome shotgun (WGS) entry which is preliminary data.</text>
</comment>
<name>A0A9X3EMP1_9BACT</name>
<organism evidence="1 2">
    <name type="scientific">Nannocystis pusilla</name>
    <dbReference type="NCBI Taxonomy" id="889268"/>
    <lineage>
        <taxon>Bacteria</taxon>
        <taxon>Pseudomonadati</taxon>
        <taxon>Myxococcota</taxon>
        <taxon>Polyangia</taxon>
        <taxon>Nannocystales</taxon>
        <taxon>Nannocystaceae</taxon>
        <taxon>Nannocystis</taxon>
    </lineage>
</organism>
<dbReference type="RefSeq" id="WP_267769265.1">
    <property type="nucleotide sequence ID" value="NZ_JAPNKE010000002.1"/>
</dbReference>
<evidence type="ECO:0000313" key="1">
    <source>
        <dbReference type="EMBL" id="MCY1006848.1"/>
    </source>
</evidence>
<dbReference type="AlphaFoldDB" id="A0A9X3EMP1"/>
<sequence>MSDESEPSEPVVHGALMGGFAQACVNLNIVAGRRATALLADIDMGRWFPLSKWMEIERMVGESYANVEPIRLKLGIEMMTLWYHHGPGKALIHRGADFLHFQTGSHGIASVIRGPREVVGSFDLAEFDSERGHAVIRSSTPFDKTIERGVLIGGVMAPGDLYYVDVTNDGDPNRLVVEFH</sequence>
<evidence type="ECO:0000313" key="2">
    <source>
        <dbReference type="Proteomes" id="UP001150924"/>
    </source>
</evidence>
<keyword evidence="2" id="KW-1185">Reference proteome</keyword>
<proteinExistence type="predicted"/>
<accession>A0A9X3EMP1</accession>